<dbReference type="SUPFAM" id="SSF51206">
    <property type="entry name" value="cAMP-binding domain-like"/>
    <property type="match status" value="3"/>
</dbReference>
<evidence type="ECO:0000256" key="1">
    <source>
        <dbReference type="ARBA" id="ARBA00022527"/>
    </source>
</evidence>
<dbReference type="GO" id="GO:0046872">
    <property type="term" value="F:metal ion binding"/>
    <property type="evidence" value="ECO:0007669"/>
    <property type="project" value="UniProtKB-KW"/>
</dbReference>
<dbReference type="PANTHER" id="PTHR24353">
    <property type="entry name" value="CYCLIC NUCLEOTIDE-DEPENDENT PROTEIN KINASE"/>
    <property type="match status" value="1"/>
</dbReference>
<organism evidence="10 11">
    <name type="scientific">Cylindrotheca closterium</name>
    <dbReference type="NCBI Taxonomy" id="2856"/>
    <lineage>
        <taxon>Eukaryota</taxon>
        <taxon>Sar</taxon>
        <taxon>Stramenopiles</taxon>
        <taxon>Ochrophyta</taxon>
        <taxon>Bacillariophyta</taxon>
        <taxon>Bacillariophyceae</taxon>
        <taxon>Bacillariophycidae</taxon>
        <taxon>Bacillariales</taxon>
        <taxon>Bacillariaceae</taxon>
        <taxon>Cylindrotheca</taxon>
    </lineage>
</organism>
<dbReference type="EMBL" id="CAKOGP040002391">
    <property type="protein sequence ID" value="CAJ1968559.1"/>
    <property type="molecule type" value="Genomic_DNA"/>
</dbReference>
<sequence length="1040" mass="116873">MGEEDADGNTLVKGKKKVKKTDGEMKKTKKTKKENKDKPKKHKSSKSLMASGNNDDGEAMLSPKKHKKKDSSYRKLTEAQALPDVGGSSPGVLSRKKIDAEKVKKKLKSKTGKVKKKKPKAKKAAEEQGEEGTKKDTAVATPAGDGEEPKHHTLEVLQKKLEKTERMLQETDPSSGLYQKLQVKQQQYIQELKEMGVEQQHEENDGQLGEMGLNDDDDDDDESGGEMGLNDDSDNGGEYYGEMGLNDDDDEGYGEMGLNDDDDDEDGPRSKRSGSNASNPAWSRSFRALKEKEKRRQDSLGRHQERKKSMRNSLKENKSIKKRTRGVRQALKGGEDFEVPVFQKTHEETQFLKESLREDFVFQNLEKTSFRLFLAAFELVEYKKGEDIMHEGDVGDYFYVLAAGKVKFFANGRLIARGERGHSFGEAALLYAAPRAATVTAAEDSMLYRVDQQTFKFITQNSAQEIRQQKLELLRNVDFLDNLLNDDLQRLCDLMVPRIVPKGEYLYQKDGEADAFYILQNGEMTATDIVVGDTTFEDILIQPGDYFGQNALARDSPRENSVIAKEESTVFGIDRTTFDKVLGSFYNVILKTNDRQLLGHIEVIKDLGLDSFQLVSLAEQVVEVQFIQGEEIFVEGEDIEPALYLVRDGTVNISVGEGEDAKTVQEDVYFGDDVLLSKEDIVPARYTVTALDDVICGCLTVKACRLVLDLQANDNTSASGSGNELSLASSATMQRRAELAASFENGVLTIEEMEKIRIVGEGEYGKVWLTKAGDLEDEIFALKIQQLEQDGESYYDNIKREVATIGCLHHPYIVGLINSKFTGNECFMVMDFISGGELWSVVHREYPDGRWESGISAKDAQFYSLIIADTISYMHRRNILFRDLKPENVMIDADGYPNIIDFGFAKVCEDKAFTFCGTPNYVAPEIVLNAGHGVGVDHWALGVMIYEMLSGENPFWYEGIDTMTLYEIVVKDEPYPLEKEHSDPIVENLIDGLLEKDPSQRLGVLAGKDKDILFHPWFDGWDLQELRHKKIKAPWLPPKD</sequence>
<feature type="compositionally biased region" description="Basic residues" evidence="7">
    <location>
        <begin position="27"/>
        <end position="45"/>
    </location>
</feature>
<proteinExistence type="predicted"/>
<feature type="region of interest" description="Disordered" evidence="7">
    <location>
        <begin position="1"/>
        <end position="180"/>
    </location>
</feature>
<dbReference type="AlphaFoldDB" id="A0AAD2GDH8"/>
<feature type="domain" description="Cyclic nucleotide-binding" evidence="9">
    <location>
        <begin position="479"/>
        <end position="583"/>
    </location>
</feature>
<feature type="compositionally biased region" description="Basic and acidic residues" evidence="7">
    <location>
        <begin position="147"/>
        <end position="169"/>
    </location>
</feature>
<dbReference type="Gene3D" id="2.60.120.10">
    <property type="entry name" value="Jelly Rolls"/>
    <property type="match status" value="3"/>
</dbReference>
<protein>
    <recommendedName>
        <fullName evidence="12">cGMP-dependent protein kinase</fullName>
    </recommendedName>
</protein>
<evidence type="ECO:0000256" key="4">
    <source>
        <dbReference type="ARBA" id="ARBA00022777"/>
    </source>
</evidence>
<keyword evidence="1" id="KW-0723">Serine/threonine-protein kinase</keyword>
<dbReference type="InterPro" id="IPR000719">
    <property type="entry name" value="Prot_kinase_dom"/>
</dbReference>
<evidence type="ECO:0000313" key="10">
    <source>
        <dbReference type="EMBL" id="CAJ1968559.1"/>
    </source>
</evidence>
<dbReference type="CDD" id="cd00038">
    <property type="entry name" value="CAP_ED"/>
    <property type="match status" value="3"/>
</dbReference>
<evidence type="ECO:0000256" key="5">
    <source>
        <dbReference type="ARBA" id="ARBA00022840"/>
    </source>
</evidence>
<dbReference type="InterPro" id="IPR000595">
    <property type="entry name" value="cNMP-bd_dom"/>
</dbReference>
<evidence type="ECO:0008006" key="12">
    <source>
        <dbReference type="Google" id="ProtNLM"/>
    </source>
</evidence>
<evidence type="ECO:0000256" key="6">
    <source>
        <dbReference type="PROSITE-ProRule" id="PRU10141"/>
    </source>
</evidence>
<dbReference type="InterPro" id="IPR014710">
    <property type="entry name" value="RmlC-like_jellyroll"/>
</dbReference>
<evidence type="ECO:0000313" key="11">
    <source>
        <dbReference type="Proteomes" id="UP001295423"/>
    </source>
</evidence>
<keyword evidence="5 6" id="KW-0067">ATP-binding</keyword>
<evidence type="ECO:0000256" key="3">
    <source>
        <dbReference type="ARBA" id="ARBA00022741"/>
    </source>
</evidence>
<dbReference type="Pfam" id="PF00069">
    <property type="entry name" value="Pkinase"/>
    <property type="match status" value="1"/>
</dbReference>
<evidence type="ECO:0000259" key="9">
    <source>
        <dbReference type="PROSITE" id="PS50042"/>
    </source>
</evidence>
<accession>A0AAD2GDH8</accession>
<feature type="compositionally biased region" description="Basic and acidic residues" evidence="7">
    <location>
        <begin position="288"/>
        <end position="303"/>
    </location>
</feature>
<feature type="domain" description="Cyclic nucleotide-binding" evidence="9">
    <location>
        <begin position="608"/>
        <end position="708"/>
    </location>
</feature>
<dbReference type="SMART" id="SM00220">
    <property type="entry name" value="S_TKc"/>
    <property type="match status" value="1"/>
</dbReference>
<keyword evidence="2" id="KW-0808">Transferase</keyword>
<feature type="compositionally biased region" description="Acidic residues" evidence="7">
    <location>
        <begin position="245"/>
        <end position="266"/>
    </location>
</feature>
<name>A0AAD2GDH8_9STRA</name>
<gene>
    <name evidence="10" type="ORF">CYCCA115_LOCUS23295</name>
</gene>
<evidence type="ECO:0000256" key="2">
    <source>
        <dbReference type="ARBA" id="ARBA00022679"/>
    </source>
</evidence>
<dbReference type="GO" id="GO:0004691">
    <property type="term" value="F:cAMP-dependent protein kinase activity"/>
    <property type="evidence" value="ECO:0007669"/>
    <property type="project" value="TreeGrafter"/>
</dbReference>
<keyword evidence="3 6" id="KW-0547">Nucleotide-binding</keyword>
<dbReference type="PRINTS" id="PR00103">
    <property type="entry name" value="CAMPKINASE"/>
</dbReference>
<feature type="binding site" evidence="6">
    <location>
        <position position="783"/>
    </location>
    <ligand>
        <name>ATP</name>
        <dbReference type="ChEBI" id="CHEBI:30616"/>
    </ligand>
</feature>
<feature type="domain" description="Cyclic nucleotide-binding" evidence="9">
    <location>
        <begin position="361"/>
        <end position="476"/>
    </location>
</feature>
<dbReference type="InterPro" id="IPR017441">
    <property type="entry name" value="Protein_kinase_ATP_BS"/>
</dbReference>
<dbReference type="PROSITE" id="PS50042">
    <property type="entry name" value="CNMP_BINDING_3"/>
    <property type="match status" value="3"/>
</dbReference>
<keyword evidence="11" id="KW-1185">Reference proteome</keyword>
<dbReference type="GO" id="GO:0005952">
    <property type="term" value="C:cAMP-dependent protein kinase complex"/>
    <property type="evidence" value="ECO:0007669"/>
    <property type="project" value="TreeGrafter"/>
</dbReference>
<feature type="compositionally biased region" description="Polar residues" evidence="7">
    <location>
        <begin position="273"/>
        <end position="282"/>
    </location>
</feature>
<dbReference type="InterPro" id="IPR011009">
    <property type="entry name" value="Kinase-like_dom_sf"/>
</dbReference>
<dbReference type="Proteomes" id="UP001295423">
    <property type="component" value="Unassembled WGS sequence"/>
</dbReference>
<comment type="caution">
    <text evidence="10">The sequence shown here is derived from an EMBL/GenBank/DDBJ whole genome shotgun (WGS) entry which is preliminary data.</text>
</comment>
<dbReference type="SUPFAM" id="SSF56112">
    <property type="entry name" value="Protein kinase-like (PK-like)"/>
    <property type="match status" value="1"/>
</dbReference>
<feature type="compositionally biased region" description="Acidic residues" evidence="7">
    <location>
        <begin position="213"/>
        <end position="235"/>
    </location>
</feature>
<dbReference type="PROSITE" id="PS00889">
    <property type="entry name" value="CNMP_BINDING_2"/>
    <property type="match status" value="1"/>
</dbReference>
<dbReference type="Gene3D" id="3.30.200.20">
    <property type="entry name" value="Phosphorylase Kinase, domain 1"/>
    <property type="match status" value="1"/>
</dbReference>
<feature type="compositionally biased region" description="Basic residues" evidence="7">
    <location>
        <begin position="103"/>
        <end position="122"/>
    </location>
</feature>
<dbReference type="Gene3D" id="1.10.510.10">
    <property type="entry name" value="Transferase(Phosphotransferase) domain 1"/>
    <property type="match status" value="1"/>
</dbReference>
<evidence type="ECO:0000256" key="7">
    <source>
        <dbReference type="SAM" id="MobiDB-lite"/>
    </source>
</evidence>
<dbReference type="InterPro" id="IPR018488">
    <property type="entry name" value="cNMP-bd_CS"/>
</dbReference>
<feature type="compositionally biased region" description="Basic and acidic residues" evidence="7">
    <location>
        <begin position="123"/>
        <end position="137"/>
    </location>
</feature>
<dbReference type="InterPro" id="IPR018490">
    <property type="entry name" value="cNMP-bd_dom_sf"/>
</dbReference>
<evidence type="ECO:0000259" key="8">
    <source>
        <dbReference type="PROSITE" id="PS50011"/>
    </source>
</evidence>
<feature type="domain" description="Protein kinase" evidence="8">
    <location>
        <begin position="753"/>
        <end position="1018"/>
    </location>
</feature>
<dbReference type="GO" id="GO:0005524">
    <property type="term" value="F:ATP binding"/>
    <property type="evidence" value="ECO:0007669"/>
    <property type="project" value="UniProtKB-UniRule"/>
</dbReference>
<dbReference type="PROSITE" id="PS50011">
    <property type="entry name" value="PROTEIN_KINASE_DOM"/>
    <property type="match status" value="1"/>
</dbReference>
<feature type="compositionally biased region" description="Basic and acidic residues" evidence="7">
    <location>
        <begin position="192"/>
        <end position="204"/>
    </location>
</feature>
<dbReference type="PANTHER" id="PTHR24353:SF143">
    <property type="entry name" value="PROTEIN KINASE DOMAIN-CONTAINING PROTEIN"/>
    <property type="match status" value="1"/>
</dbReference>
<feature type="region of interest" description="Disordered" evidence="7">
    <location>
        <begin position="192"/>
        <end position="327"/>
    </location>
</feature>
<dbReference type="Pfam" id="PF00027">
    <property type="entry name" value="cNMP_binding"/>
    <property type="match status" value="2"/>
</dbReference>
<dbReference type="PROSITE" id="PS00107">
    <property type="entry name" value="PROTEIN_KINASE_ATP"/>
    <property type="match status" value="1"/>
</dbReference>
<dbReference type="SMART" id="SM00100">
    <property type="entry name" value="cNMP"/>
    <property type="match status" value="3"/>
</dbReference>
<reference evidence="10" key="1">
    <citation type="submission" date="2023-08" db="EMBL/GenBank/DDBJ databases">
        <authorList>
            <person name="Audoor S."/>
            <person name="Bilcke G."/>
        </authorList>
    </citation>
    <scope>NUCLEOTIDE SEQUENCE</scope>
</reference>
<keyword evidence="4" id="KW-0418">Kinase</keyword>